<dbReference type="Pfam" id="PF20712">
    <property type="entry name" value="CyanoTRADDas_TM"/>
    <property type="match status" value="1"/>
</dbReference>
<evidence type="ECO:0000259" key="2">
    <source>
        <dbReference type="Pfam" id="PF20712"/>
    </source>
</evidence>
<accession>A0A512BHT0</accession>
<organism evidence="3 4">
    <name type="scientific">Segetibacter aerophilus</name>
    <dbReference type="NCBI Taxonomy" id="670293"/>
    <lineage>
        <taxon>Bacteria</taxon>
        <taxon>Pseudomonadati</taxon>
        <taxon>Bacteroidota</taxon>
        <taxon>Chitinophagia</taxon>
        <taxon>Chitinophagales</taxon>
        <taxon>Chitinophagaceae</taxon>
        <taxon>Segetibacter</taxon>
    </lineage>
</organism>
<comment type="caution">
    <text evidence="3">The sequence shown here is derived from an EMBL/GenBank/DDBJ whole genome shotgun (WGS) entry which is preliminary data.</text>
</comment>
<feature type="transmembrane region" description="Helical" evidence="1">
    <location>
        <begin position="87"/>
        <end position="108"/>
    </location>
</feature>
<evidence type="ECO:0000313" key="4">
    <source>
        <dbReference type="Proteomes" id="UP000321513"/>
    </source>
</evidence>
<feature type="domain" description="Cyanobacterial TRADD-N associated 2 transmembrane" evidence="2">
    <location>
        <begin position="52"/>
        <end position="114"/>
    </location>
</feature>
<keyword evidence="1" id="KW-1133">Transmembrane helix</keyword>
<protein>
    <recommendedName>
        <fullName evidence="2">Cyanobacterial TRADD-N associated 2 transmembrane domain-containing protein</fullName>
    </recommendedName>
</protein>
<dbReference type="AlphaFoldDB" id="A0A512BHT0"/>
<evidence type="ECO:0000313" key="3">
    <source>
        <dbReference type="EMBL" id="GEO11534.1"/>
    </source>
</evidence>
<keyword evidence="1" id="KW-0472">Membrane</keyword>
<dbReference type="EMBL" id="BJYT01000024">
    <property type="protein sequence ID" value="GEO11534.1"/>
    <property type="molecule type" value="Genomic_DNA"/>
</dbReference>
<reference evidence="3 4" key="1">
    <citation type="submission" date="2019-07" db="EMBL/GenBank/DDBJ databases">
        <title>Whole genome shotgun sequence of Segetibacter aerophilus NBRC 106135.</title>
        <authorList>
            <person name="Hosoyama A."/>
            <person name="Uohara A."/>
            <person name="Ohji S."/>
            <person name="Ichikawa N."/>
        </authorList>
    </citation>
    <scope>NUCLEOTIDE SEQUENCE [LARGE SCALE GENOMIC DNA]</scope>
    <source>
        <strain evidence="3 4">NBRC 106135</strain>
    </source>
</reference>
<dbReference type="Proteomes" id="UP000321513">
    <property type="component" value="Unassembled WGS sequence"/>
</dbReference>
<gene>
    <name evidence="3" type="ORF">SAE01_40300</name>
</gene>
<keyword evidence="1" id="KW-0812">Transmembrane</keyword>
<sequence>METFSIPASNNGTKHLKEAKNNCEEIAKIPAGKTNEIGANLQAMIISYYQDCRRQAQQSFYCALGAAVVGTVFFIVAIALYNRGESYKISIIAGGLIQVISGINFHLYGKAARQFSSFHICLERTNRYLIANCICDNIDDQSVRDQGRRELIEKMSNAPMLTLEMVTKGKSHPPKTSDA</sequence>
<dbReference type="InterPro" id="IPR048567">
    <property type="entry name" value="CyanoTRADDas_TM"/>
</dbReference>
<evidence type="ECO:0000256" key="1">
    <source>
        <dbReference type="SAM" id="Phobius"/>
    </source>
</evidence>
<dbReference type="RefSeq" id="WP_147205640.1">
    <property type="nucleotide sequence ID" value="NZ_BJYT01000024.1"/>
</dbReference>
<feature type="transmembrane region" description="Helical" evidence="1">
    <location>
        <begin position="60"/>
        <end position="81"/>
    </location>
</feature>
<keyword evidence="4" id="KW-1185">Reference proteome</keyword>
<dbReference type="OrthoDB" id="5624534at2"/>
<name>A0A512BHT0_9BACT</name>
<proteinExistence type="predicted"/>